<feature type="compositionally biased region" description="Low complexity" evidence="1">
    <location>
        <begin position="35"/>
        <end position="56"/>
    </location>
</feature>
<reference evidence="3 4" key="1">
    <citation type="submission" date="2020-09" db="EMBL/GenBank/DDBJ databases">
        <title>novel species in genus Nocardioides.</title>
        <authorList>
            <person name="Zhang G."/>
        </authorList>
    </citation>
    <scope>NUCLEOTIDE SEQUENCE [LARGE SCALE GENOMIC DNA]</scope>
    <source>
        <strain evidence="3 4">19197</strain>
    </source>
</reference>
<dbReference type="Proteomes" id="UP000649289">
    <property type="component" value="Unassembled WGS sequence"/>
</dbReference>
<evidence type="ECO:0000313" key="3">
    <source>
        <dbReference type="EMBL" id="MBD3915219.1"/>
    </source>
</evidence>
<keyword evidence="2" id="KW-0732">Signal</keyword>
<proteinExistence type="predicted"/>
<evidence type="ECO:0000256" key="1">
    <source>
        <dbReference type="SAM" id="MobiDB-lite"/>
    </source>
</evidence>
<dbReference type="PROSITE" id="PS51257">
    <property type="entry name" value="PROKAR_LIPOPROTEIN"/>
    <property type="match status" value="1"/>
</dbReference>
<organism evidence="3 4">
    <name type="scientific">Nocardioides hwasunensis</name>
    <dbReference type="NCBI Taxonomy" id="397258"/>
    <lineage>
        <taxon>Bacteria</taxon>
        <taxon>Bacillati</taxon>
        <taxon>Actinomycetota</taxon>
        <taxon>Actinomycetes</taxon>
        <taxon>Propionibacteriales</taxon>
        <taxon>Nocardioidaceae</taxon>
        <taxon>Nocardioides</taxon>
    </lineage>
</organism>
<keyword evidence="4" id="KW-1185">Reference proteome</keyword>
<accession>A0ABR8MGL6</accession>
<feature type="signal peptide" evidence="2">
    <location>
        <begin position="1"/>
        <end position="25"/>
    </location>
</feature>
<feature type="region of interest" description="Disordered" evidence="1">
    <location>
        <begin position="25"/>
        <end position="128"/>
    </location>
</feature>
<evidence type="ECO:0000256" key="2">
    <source>
        <dbReference type="SAM" id="SignalP"/>
    </source>
</evidence>
<name>A0ABR8MGL6_9ACTN</name>
<feature type="compositionally biased region" description="Low complexity" evidence="1">
    <location>
        <begin position="74"/>
        <end position="95"/>
    </location>
</feature>
<gene>
    <name evidence="3" type="ORF">IEZ25_11395</name>
</gene>
<comment type="caution">
    <text evidence="3">The sequence shown here is derived from an EMBL/GenBank/DDBJ whole genome shotgun (WGS) entry which is preliminary data.</text>
</comment>
<dbReference type="EMBL" id="JACXYY010000004">
    <property type="protein sequence ID" value="MBD3915219.1"/>
    <property type="molecule type" value="Genomic_DNA"/>
</dbReference>
<protein>
    <submittedName>
        <fullName evidence="3">Uncharacterized protein</fullName>
    </submittedName>
</protein>
<feature type="chain" id="PRO_5045992324" evidence="2">
    <location>
        <begin position="26"/>
        <end position="261"/>
    </location>
</feature>
<evidence type="ECO:0000313" key="4">
    <source>
        <dbReference type="Proteomes" id="UP000649289"/>
    </source>
</evidence>
<sequence>MTNKPAKAGILRLALLGAAASLVLAGCSNDPTPPDAAGRTTTGGASAPADPSSDGASGAGNGTRTSSPTDEPDSASATPGTGSTTGADPSGTASTDTSPGDTSPGNGNAQDDGGNGLEMPEAPEQTVTSLSELLGTTSKAPLVSAPLPRAASATGRLVSDFPTLLRPSRASRVTSSSISPSGSRLQVGLVATTALSPDDLLLAYRSRLARSGLGEIATPPTTPGSVAAAFRRGRSTITVTATEDGSRTTYSVHASLHTGSA</sequence>
<dbReference type="RefSeq" id="WP_191199539.1">
    <property type="nucleotide sequence ID" value="NZ_BAAAPA010000005.1"/>
</dbReference>